<feature type="compositionally biased region" description="Polar residues" evidence="1">
    <location>
        <begin position="62"/>
        <end position="72"/>
    </location>
</feature>
<organism evidence="2 3">
    <name type="scientific">Stephania japonica</name>
    <dbReference type="NCBI Taxonomy" id="461633"/>
    <lineage>
        <taxon>Eukaryota</taxon>
        <taxon>Viridiplantae</taxon>
        <taxon>Streptophyta</taxon>
        <taxon>Embryophyta</taxon>
        <taxon>Tracheophyta</taxon>
        <taxon>Spermatophyta</taxon>
        <taxon>Magnoliopsida</taxon>
        <taxon>Ranunculales</taxon>
        <taxon>Menispermaceae</taxon>
        <taxon>Menispermoideae</taxon>
        <taxon>Cissampelideae</taxon>
        <taxon>Stephania</taxon>
    </lineage>
</organism>
<proteinExistence type="predicted"/>
<comment type="caution">
    <text evidence="2">The sequence shown here is derived from an EMBL/GenBank/DDBJ whole genome shotgun (WGS) entry which is preliminary data.</text>
</comment>
<sequence length="72" mass="8257">MAWNIASTPPSQTLTFFCFFISLDVVHMNLFGSVPPKAGLQPFLYHHYQGGRDNNKPHVRSENLSQVRLRQN</sequence>
<accession>A0AAP0K545</accession>
<keyword evidence="3" id="KW-1185">Reference proteome</keyword>
<protein>
    <submittedName>
        <fullName evidence="2">Uncharacterized protein</fullName>
    </submittedName>
</protein>
<gene>
    <name evidence="2" type="ORF">Sjap_006031</name>
</gene>
<feature type="region of interest" description="Disordered" evidence="1">
    <location>
        <begin position="51"/>
        <end position="72"/>
    </location>
</feature>
<dbReference type="Proteomes" id="UP001417504">
    <property type="component" value="Unassembled WGS sequence"/>
</dbReference>
<evidence type="ECO:0000313" key="3">
    <source>
        <dbReference type="Proteomes" id="UP001417504"/>
    </source>
</evidence>
<dbReference type="AlphaFoldDB" id="A0AAP0K545"/>
<evidence type="ECO:0000313" key="2">
    <source>
        <dbReference type="EMBL" id="KAK9146128.1"/>
    </source>
</evidence>
<name>A0AAP0K545_9MAGN</name>
<dbReference type="EMBL" id="JBBNAE010000002">
    <property type="protein sequence ID" value="KAK9146128.1"/>
    <property type="molecule type" value="Genomic_DNA"/>
</dbReference>
<evidence type="ECO:0000256" key="1">
    <source>
        <dbReference type="SAM" id="MobiDB-lite"/>
    </source>
</evidence>
<reference evidence="2 3" key="1">
    <citation type="submission" date="2024-01" db="EMBL/GenBank/DDBJ databases">
        <title>Genome assemblies of Stephania.</title>
        <authorList>
            <person name="Yang L."/>
        </authorList>
    </citation>
    <scope>NUCLEOTIDE SEQUENCE [LARGE SCALE GENOMIC DNA]</scope>
    <source>
        <strain evidence="2">QJT</strain>
        <tissue evidence="2">Leaf</tissue>
    </source>
</reference>